<evidence type="ECO:0000313" key="1">
    <source>
        <dbReference type="EMBL" id="MDI9238597.1"/>
    </source>
</evidence>
<dbReference type="Proteomes" id="UP001321580">
    <property type="component" value="Unassembled WGS sequence"/>
</dbReference>
<proteinExistence type="predicted"/>
<keyword evidence="2" id="KW-1185">Reference proteome</keyword>
<name>A0ABT6XEM2_9GAMM</name>
<dbReference type="RefSeq" id="WP_283212050.1">
    <property type="nucleotide sequence ID" value="NZ_JASGBI010000001.1"/>
</dbReference>
<protein>
    <submittedName>
        <fullName evidence="1">Uncharacterized protein</fullName>
    </submittedName>
</protein>
<organism evidence="1 2">
    <name type="scientific">Lysobacter stagni</name>
    <dbReference type="NCBI Taxonomy" id="3045172"/>
    <lineage>
        <taxon>Bacteria</taxon>
        <taxon>Pseudomonadati</taxon>
        <taxon>Pseudomonadota</taxon>
        <taxon>Gammaproteobacteria</taxon>
        <taxon>Lysobacterales</taxon>
        <taxon>Lysobacteraceae</taxon>
        <taxon>Lysobacter</taxon>
    </lineage>
</organism>
<comment type="caution">
    <text evidence="1">The sequence shown here is derived from an EMBL/GenBank/DDBJ whole genome shotgun (WGS) entry which is preliminary data.</text>
</comment>
<accession>A0ABT6XEM2</accession>
<dbReference type="EMBL" id="JASGBI010000001">
    <property type="protein sequence ID" value="MDI9238597.1"/>
    <property type="molecule type" value="Genomic_DNA"/>
</dbReference>
<gene>
    <name evidence="1" type="ORF">QLQ15_06670</name>
</gene>
<evidence type="ECO:0000313" key="2">
    <source>
        <dbReference type="Proteomes" id="UP001321580"/>
    </source>
</evidence>
<sequence>MNIYTGLLFQQGYIQDPALALSLSDEQAQGERVEEVAATQAPEPRRERRGVCATFHSHAVSMVCGATALSPFR</sequence>
<reference evidence="1 2" key="1">
    <citation type="submission" date="2023-05" db="EMBL/GenBank/DDBJ databases">
        <title>Lysobacter sp. strain LF1 Genome sequencing and assembly.</title>
        <authorList>
            <person name="Jung Y."/>
        </authorList>
    </citation>
    <scope>NUCLEOTIDE SEQUENCE [LARGE SCALE GENOMIC DNA]</scope>
    <source>
        <strain evidence="1 2">LF1</strain>
    </source>
</reference>